<keyword evidence="2 6" id="KW-0378">Hydrolase</keyword>
<protein>
    <submittedName>
        <fullName evidence="8">Glycosyl hydrolase 43 family protein</fullName>
    </submittedName>
</protein>
<dbReference type="KEGG" id="plue:EWM63_30325"/>
<proteinExistence type="inferred from homology"/>
<accession>A0A4P6L7B0</accession>
<feature type="site" description="Important for catalytic activity, responsible for pKa modulation of the active site Glu and correct orientation of both the proton donor and substrate" evidence="5">
    <location>
        <position position="163"/>
    </location>
</feature>
<dbReference type="Gene3D" id="2.60.120.200">
    <property type="match status" value="1"/>
</dbReference>
<dbReference type="PANTHER" id="PTHR42812:SF12">
    <property type="entry name" value="BETA-XYLOSIDASE-RELATED"/>
    <property type="match status" value="1"/>
</dbReference>
<dbReference type="InterPro" id="IPR006710">
    <property type="entry name" value="Glyco_hydro_43"/>
</dbReference>
<dbReference type="PANTHER" id="PTHR42812">
    <property type="entry name" value="BETA-XYLOSIDASE"/>
    <property type="match status" value="1"/>
</dbReference>
<evidence type="ECO:0000256" key="1">
    <source>
        <dbReference type="ARBA" id="ARBA00009865"/>
    </source>
</evidence>
<dbReference type="Proteomes" id="UP000290637">
    <property type="component" value="Chromosome"/>
</dbReference>
<dbReference type="InterPro" id="IPR023296">
    <property type="entry name" value="Glyco_hydro_beta-prop_sf"/>
</dbReference>
<evidence type="ECO:0000256" key="3">
    <source>
        <dbReference type="ARBA" id="ARBA00023295"/>
    </source>
</evidence>
<dbReference type="GO" id="GO:0004553">
    <property type="term" value="F:hydrolase activity, hydrolyzing O-glycosyl compounds"/>
    <property type="evidence" value="ECO:0007669"/>
    <property type="project" value="InterPro"/>
</dbReference>
<dbReference type="SUPFAM" id="SSF49899">
    <property type="entry name" value="Concanavalin A-like lectins/glucanases"/>
    <property type="match status" value="1"/>
</dbReference>
<evidence type="ECO:0000256" key="6">
    <source>
        <dbReference type="RuleBase" id="RU361187"/>
    </source>
</evidence>
<gene>
    <name evidence="8" type="ORF">EWM63_30325</name>
</gene>
<evidence type="ECO:0000256" key="2">
    <source>
        <dbReference type="ARBA" id="ARBA00022801"/>
    </source>
</evidence>
<reference evidence="8 9" key="1">
    <citation type="submission" date="2019-02" db="EMBL/GenBank/DDBJ databases">
        <title>Draft Genome Sequences of Six Type Strains of the Genus Massilia.</title>
        <authorList>
            <person name="Miess H."/>
            <person name="Frediansyhah A."/>
            <person name="Gross H."/>
        </authorList>
    </citation>
    <scope>NUCLEOTIDE SEQUENCE [LARGE SCALE GENOMIC DNA]</scope>
    <source>
        <strain evidence="8 9">DSM 17473</strain>
    </source>
</reference>
<feature type="domain" description="Beta-xylosidase C-terminal Concanavalin A-like" evidence="7">
    <location>
        <begin position="360"/>
        <end position="584"/>
    </location>
</feature>
<evidence type="ECO:0000313" key="9">
    <source>
        <dbReference type="Proteomes" id="UP000290637"/>
    </source>
</evidence>
<organism evidence="8 9">
    <name type="scientific">Pseudoduganella lutea</name>
    <dbReference type="NCBI Taxonomy" id="321985"/>
    <lineage>
        <taxon>Bacteria</taxon>
        <taxon>Pseudomonadati</taxon>
        <taxon>Pseudomonadota</taxon>
        <taxon>Betaproteobacteria</taxon>
        <taxon>Burkholderiales</taxon>
        <taxon>Oxalobacteraceae</taxon>
        <taxon>Telluria group</taxon>
        <taxon>Pseudoduganella</taxon>
    </lineage>
</organism>
<dbReference type="InterPro" id="IPR041542">
    <property type="entry name" value="GH43_C2"/>
</dbReference>
<comment type="similarity">
    <text evidence="1 6">Belongs to the glycosyl hydrolase 43 family.</text>
</comment>
<feature type="active site" description="Proton acceptor" evidence="4">
    <location>
        <position position="55"/>
    </location>
</feature>
<dbReference type="CDD" id="cd09001">
    <property type="entry name" value="GH43_FsAxh1-like"/>
    <property type="match status" value="1"/>
</dbReference>
<name>A0A4P6L7B0_9BURK</name>
<dbReference type="SUPFAM" id="SSF75005">
    <property type="entry name" value="Arabinanase/levansucrase/invertase"/>
    <property type="match status" value="1"/>
</dbReference>
<dbReference type="Gene3D" id="2.115.10.20">
    <property type="entry name" value="Glycosyl hydrolase domain, family 43"/>
    <property type="match status" value="1"/>
</dbReference>
<keyword evidence="3 6" id="KW-0326">Glycosidase</keyword>
<keyword evidence="9" id="KW-1185">Reference proteome</keyword>
<dbReference type="AlphaFoldDB" id="A0A4P6L7B0"/>
<evidence type="ECO:0000259" key="7">
    <source>
        <dbReference type="Pfam" id="PF17851"/>
    </source>
</evidence>
<dbReference type="InterPro" id="IPR051795">
    <property type="entry name" value="Glycosyl_Hydrlase_43"/>
</dbReference>
<dbReference type="Pfam" id="PF17851">
    <property type="entry name" value="GH43_C2"/>
    <property type="match status" value="1"/>
</dbReference>
<dbReference type="Pfam" id="PF04616">
    <property type="entry name" value="Glyco_hydro_43"/>
    <property type="match status" value="1"/>
</dbReference>
<dbReference type="EMBL" id="CP035913">
    <property type="protein sequence ID" value="QBE67596.1"/>
    <property type="molecule type" value="Genomic_DNA"/>
</dbReference>
<evidence type="ECO:0000256" key="4">
    <source>
        <dbReference type="PIRSR" id="PIRSR606710-1"/>
    </source>
</evidence>
<dbReference type="GO" id="GO:0005975">
    <property type="term" value="P:carbohydrate metabolic process"/>
    <property type="evidence" value="ECO:0007669"/>
    <property type="project" value="InterPro"/>
</dbReference>
<sequence length="586" mass="63760">MILPAVHAPTYGATPSGKPAGKDGYRAAPLPAGIWSPDQGDGTYINPILAGDYSDPDVVRVGEDFYLTASSFTNVPGLPVLHSKDLVNWSLLGYALEKNVPEAHHAVPRHGGGVWAPAIRHHDGRFHIYYPDPDFGIFMVSATDPKGPWTAPVLVDDAKGAIDPAPFWDDDGQAWLVHGFAGSRAGFKNVITLKKMSADGKRTLPGEKRIIDGDRLPKVATSQGPMPWFTTEGPKLYKRNGWYYVFVPSGSVKGGWQGVFRARHIEGPYEGRNVMDQGDTPINGPHQGAWVDTPAGEDWFVHFSDADSYGRRVYLQPMQWGADDWPLIGVRQGKAPYGAPVTRHRKPNVAVQPVSVPVTSDEFDDGYHLGWQWMANPMADWVDTSVKGHLRLKAVSSPANLWEAGHLLTQKLPGMTFSATTAITLKPGGQAGERAGLVAYGYDYAWIGLENTVAGQRLVHVTRLKADLGVNGGKIQQGSETVLTAPVEVKGPVHVRLSFTPVQVAEPAPEVPHYWHSMLRSTHARVTASYSVDGVNFQPLGTPFITQPGRWVGTQVGLFAQAPGGTPSYTATRAGHAEFDYFRFGR</sequence>
<evidence type="ECO:0000313" key="8">
    <source>
        <dbReference type="EMBL" id="QBE67596.1"/>
    </source>
</evidence>
<evidence type="ECO:0000256" key="5">
    <source>
        <dbReference type="PIRSR" id="PIRSR606710-2"/>
    </source>
</evidence>
<feature type="active site" description="Proton donor" evidence="4">
    <location>
        <position position="232"/>
    </location>
</feature>
<dbReference type="InterPro" id="IPR013320">
    <property type="entry name" value="ConA-like_dom_sf"/>
</dbReference>
<dbReference type="OrthoDB" id="9801455at2"/>